<dbReference type="Pfam" id="PF11760">
    <property type="entry name" value="CbiG_N"/>
    <property type="match status" value="1"/>
</dbReference>
<evidence type="ECO:0000256" key="4">
    <source>
        <dbReference type="ARBA" id="ARBA00022603"/>
    </source>
</evidence>
<evidence type="ECO:0000259" key="10">
    <source>
        <dbReference type="Pfam" id="PF11761"/>
    </source>
</evidence>
<evidence type="ECO:0000256" key="5">
    <source>
        <dbReference type="ARBA" id="ARBA00022679"/>
    </source>
</evidence>
<protein>
    <submittedName>
        <fullName evidence="11">Precorrin-2 C(20)-methyltransferase (Modular protein)</fullName>
        <ecNumber evidence="11">2.1.1.130</ecNumber>
    </submittedName>
</protein>
<dbReference type="Pfam" id="PF01890">
    <property type="entry name" value="CbiG_C"/>
    <property type="match status" value="1"/>
</dbReference>
<dbReference type="InterPro" id="IPR014776">
    <property type="entry name" value="4pyrrole_Mease_sub2"/>
</dbReference>
<keyword evidence="3" id="KW-0169">Cobalamin biosynthesis</keyword>
<dbReference type="GO" id="GO:0032259">
    <property type="term" value="P:methylation"/>
    <property type="evidence" value="ECO:0007669"/>
    <property type="project" value="UniProtKB-KW"/>
</dbReference>
<dbReference type="InterPro" id="IPR014777">
    <property type="entry name" value="4pyrrole_Mease_sub1"/>
</dbReference>
<dbReference type="InterPro" id="IPR051810">
    <property type="entry name" value="Precorrin_MeTrfase"/>
</dbReference>
<keyword evidence="6" id="KW-0949">S-adenosyl-L-methionine</keyword>
<dbReference type="NCBIfam" id="TIGR01467">
    <property type="entry name" value="cobI_cbiL"/>
    <property type="match status" value="1"/>
</dbReference>
<dbReference type="SUPFAM" id="SSF53790">
    <property type="entry name" value="Tetrapyrrole methylase"/>
    <property type="match status" value="2"/>
</dbReference>
<feature type="domain" description="Cobalamin biosynthesis central region" evidence="10">
    <location>
        <begin position="380"/>
        <end position="447"/>
    </location>
</feature>
<dbReference type="Pfam" id="PF00590">
    <property type="entry name" value="TP_methylase"/>
    <property type="match status" value="2"/>
</dbReference>
<dbReference type="EC" id="2.1.1.130" evidence="11"/>
<evidence type="ECO:0000259" key="7">
    <source>
        <dbReference type="Pfam" id="PF00590"/>
    </source>
</evidence>
<dbReference type="PANTHER" id="PTHR47036">
    <property type="entry name" value="COBALT-FACTOR III C(17)-METHYLTRANSFERASE-RELATED"/>
    <property type="match status" value="1"/>
</dbReference>
<accession>A0A380T878</accession>
<dbReference type="InterPro" id="IPR012382">
    <property type="entry name" value="CobI/CbiL"/>
</dbReference>
<organism evidence="11">
    <name type="scientific">metagenome</name>
    <dbReference type="NCBI Taxonomy" id="256318"/>
    <lineage>
        <taxon>unclassified sequences</taxon>
        <taxon>metagenomes</taxon>
    </lineage>
</organism>
<dbReference type="GO" id="GO:0030788">
    <property type="term" value="F:precorrin-2 C20-methyltransferase activity"/>
    <property type="evidence" value="ECO:0007669"/>
    <property type="project" value="UniProtKB-EC"/>
</dbReference>
<gene>
    <name evidence="11" type="ORF">DF3PB_1150004</name>
</gene>
<dbReference type="CDD" id="cd11646">
    <property type="entry name" value="Precorrin_3B_C17_MT"/>
    <property type="match status" value="1"/>
</dbReference>
<dbReference type="PROSITE" id="PS00840">
    <property type="entry name" value="SUMT_2"/>
    <property type="match status" value="1"/>
</dbReference>
<dbReference type="InterPro" id="IPR036518">
    <property type="entry name" value="CobE/GbiG_C_sf"/>
</dbReference>
<dbReference type="InterPro" id="IPR002750">
    <property type="entry name" value="CobE/GbiG_C"/>
</dbReference>
<dbReference type="Pfam" id="PF11761">
    <property type="entry name" value="CbiG_mid"/>
    <property type="match status" value="1"/>
</dbReference>
<evidence type="ECO:0000259" key="8">
    <source>
        <dbReference type="Pfam" id="PF01890"/>
    </source>
</evidence>
<dbReference type="InterPro" id="IPR006364">
    <property type="entry name" value="CobI/CbiL/CobIJ_dom"/>
</dbReference>
<proteinExistence type="inferred from homology"/>
<dbReference type="GO" id="GO:0009236">
    <property type="term" value="P:cobalamin biosynthetic process"/>
    <property type="evidence" value="ECO:0007669"/>
    <property type="project" value="UniProtKB-UniPathway"/>
</dbReference>
<reference evidence="11" key="1">
    <citation type="submission" date="2018-07" db="EMBL/GenBank/DDBJ databases">
        <authorList>
            <person name="Quirk P.G."/>
            <person name="Krulwich T.A."/>
        </authorList>
    </citation>
    <scope>NUCLEOTIDE SEQUENCE</scope>
</reference>
<evidence type="ECO:0000259" key="9">
    <source>
        <dbReference type="Pfam" id="PF11760"/>
    </source>
</evidence>
<feature type="domain" description="Tetrapyrrole methylase" evidence="7">
    <location>
        <begin position="588"/>
        <end position="798"/>
    </location>
</feature>
<dbReference type="InterPro" id="IPR006363">
    <property type="entry name" value="Cbl_synth_CobJ/CibH_dom"/>
</dbReference>
<dbReference type="InterPro" id="IPR003043">
    <property type="entry name" value="Uropor_MeTrfase_CS"/>
</dbReference>
<dbReference type="PANTHER" id="PTHR47036:SF1">
    <property type="entry name" value="COBALT-FACTOR III C(17)-METHYLTRANSFERASE-RELATED"/>
    <property type="match status" value="1"/>
</dbReference>
<dbReference type="UniPathway" id="UPA00148"/>
<dbReference type="InterPro" id="IPR021744">
    <property type="entry name" value="CbiG_N"/>
</dbReference>
<dbReference type="InterPro" id="IPR000878">
    <property type="entry name" value="4pyrrol_Mease"/>
</dbReference>
<dbReference type="SUPFAM" id="SSF159672">
    <property type="entry name" value="CbiG N-terminal domain-like"/>
    <property type="match status" value="1"/>
</dbReference>
<feature type="domain" description="Tetrapyrrole methylase" evidence="7">
    <location>
        <begin position="4"/>
        <end position="208"/>
    </location>
</feature>
<dbReference type="Gene3D" id="3.40.50.11220">
    <property type="match status" value="1"/>
</dbReference>
<feature type="domain" description="CobE/GbiG C-terminal" evidence="8">
    <location>
        <begin position="450"/>
        <end position="570"/>
    </location>
</feature>
<dbReference type="AlphaFoldDB" id="A0A380T878"/>
<name>A0A380T878_9ZZZZ</name>
<dbReference type="Gene3D" id="3.40.1010.10">
    <property type="entry name" value="Cobalt-precorrin-4 Transmethylase, Domain 1"/>
    <property type="match status" value="2"/>
</dbReference>
<dbReference type="CDD" id="cd11645">
    <property type="entry name" value="Precorrin_2_C20_MT"/>
    <property type="match status" value="1"/>
</dbReference>
<dbReference type="SUPFAM" id="SSF159664">
    <property type="entry name" value="CobE/GbiG C-terminal domain-like"/>
    <property type="match status" value="1"/>
</dbReference>
<dbReference type="Gene3D" id="3.30.420.180">
    <property type="entry name" value="CobE/GbiG C-terminal domain"/>
    <property type="match status" value="1"/>
</dbReference>
<feature type="domain" description="Cobalamin synthesis G N-terminal" evidence="9">
    <location>
        <begin position="288"/>
        <end position="367"/>
    </location>
</feature>
<sequence>MTGTLYGLGIGPGDPDLITLKAKDILARVPVIAYPAPEGGDSLVRALAAPHMPAGAIEVVIETPMVAERFPAQDAYSRVCVTLAQHLDAGRDVAVLCEGDPFLYGSFMYVFERLAGTYPAQVIPGVSSLTAVAARAGVPIAERNETLVVLPATLPPAELEARLARAEAAVIMKVGRHVAKVRSIVQGLGLMAGAWYVERATMANERVLPLAAVDDDASPYFSTILVRRPSAKARIAPEPPAGVALVCLSAAAQALAARLKPHLPGASVHGLSGRTSGADLSFRDTTAHLQALFRDGVPIAGVCAAGILIRALAPLLDDKHAEPPVVAVAEDGSVVVPLLGGHHGANRLARALAAATAGVPAITTAGDVRFGLALDEPPPGWRVGDDSAMKPVTAALLAGDPVALACEAGDAGWLTATGLSFAESADHAIRITDRRVAPTPTTLALHPPVLAVGVGCERDAAPDETLALVRATLDEHELAEGAVACVVSVDVKADEPAVHAVAEALGVPARFFTADRLEQETPRLATPSETVFRAVGCHGVAEAAALVAAGPAAHLIVAKTVGGRATCAVARAPQAIVAAEVGRPQGQLTVVGIGPGQAGWRTAEAVQALSAATDIVGYRLYLDLVADLIAGKEQHSAPMTEEAARARTALDLAAEGRRVALISSGDAGIYGLASLVFELLDLEDCPEWSRIALSVAPGITALQAAAARAGALIGHDFCAISLSTLLTPWTRIEARVRAAAEADFVVAFYNPVSQRRRSEIERARDILLAHRPPTTPVLLARNLGRTGETEVIIPLADLTADHADMLTLVMVGSSQTKAVARGRRQWLYTPRGYAAKLAPAGARAGEPA</sequence>
<keyword evidence="4 11" id="KW-0489">Methyltransferase</keyword>
<dbReference type="NCBIfam" id="TIGR01466">
    <property type="entry name" value="cobJ_cbiH"/>
    <property type="match status" value="1"/>
</dbReference>
<comment type="similarity">
    <text evidence="2">Belongs to the precorrin methyltransferase family.</text>
</comment>
<dbReference type="InterPro" id="IPR038029">
    <property type="entry name" value="GbiG_N_sf"/>
</dbReference>
<evidence type="ECO:0000256" key="1">
    <source>
        <dbReference type="ARBA" id="ARBA00004953"/>
    </source>
</evidence>
<evidence type="ECO:0000313" key="11">
    <source>
        <dbReference type="EMBL" id="SUS03971.1"/>
    </source>
</evidence>
<evidence type="ECO:0000256" key="3">
    <source>
        <dbReference type="ARBA" id="ARBA00022573"/>
    </source>
</evidence>
<dbReference type="InterPro" id="IPR035996">
    <property type="entry name" value="4pyrrol_Methylase_sf"/>
</dbReference>
<dbReference type="Gene3D" id="3.30.950.10">
    <property type="entry name" value="Methyltransferase, Cobalt-precorrin-4 Transmethylase, Domain 2"/>
    <property type="match status" value="2"/>
</dbReference>
<keyword evidence="5 11" id="KW-0808">Transferase</keyword>
<dbReference type="InterPro" id="IPR021745">
    <property type="entry name" value="CbiG_mid"/>
</dbReference>
<evidence type="ECO:0000256" key="6">
    <source>
        <dbReference type="ARBA" id="ARBA00022691"/>
    </source>
</evidence>
<comment type="pathway">
    <text evidence="1">Cofactor biosynthesis; adenosylcobalamin biosynthesis.</text>
</comment>
<evidence type="ECO:0000256" key="2">
    <source>
        <dbReference type="ARBA" id="ARBA00005879"/>
    </source>
</evidence>
<dbReference type="EMBL" id="UIDG01000019">
    <property type="protein sequence ID" value="SUS03971.1"/>
    <property type="molecule type" value="Genomic_DNA"/>
</dbReference>